<keyword evidence="3" id="KW-0597">Phosphoprotein</keyword>
<dbReference type="SUPFAM" id="SSF55781">
    <property type="entry name" value="GAF domain-like"/>
    <property type="match status" value="2"/>
</dbReference>
<evidence type="ECO:0000259" key="6">
    <source>
        <dbReference type="PROSITE" id="PS50109"/>
    </source>
</evidence>
<dbReference type="Proteomes" id="UP000547879">
    <property type="component" value="Unassembled WGS sequence"/>
</dbReference>
<dbReference type="InterPro" id="IPR004358">
    <property type="entry name" value="Sig_transdc_His_kin-like_C"/>
</dbReference>
<reference evidence="7 8" key="1">
    <citation type="submission" date="2020-08" db="EMBL/GenBank/DDBJ databases">
        <title>Genomic Encyclopedia of Type Strains, Phase IV (KMG-IV): sequencing the most valuable type-strain genomes for metagenomic binning, comparative biology and taxonomic classification.</title>
        <authorList>
            <person name="Goeker M."/>
        </authorList>
    </citation>
    <scope>NUCLEOTIDE SEQUENCE [LARGE SCALE GENOMIC DNA]</scope>
    <source>
        <strain evidence="7 8">DSM 100734</strain>
    </source>
</reference>
<organism evidence="7 8">
    <name type="scientific">Rhizobium wenxiniae</name>
    <dbReference type="NCBI Taxonomy" id="1737357"/>
    <lineage>
        <taxon>Bacteria</taxon>
        <taxon>Pseudomonadati</taxon>
        <taxon>Pseudomonadota</taxon>
        <taxon>Alphaproteobacteria</taxon>
        <taxon>Hyphomicrobiales</taxon>
        <taxon>Rhizobiaceae</taxon>
        <taxon>Rhizobium/Agrobacterium group</taxon>
        <taxon>Rhizobium</taxon>
    </lineage>
</organism>
<dbReference type="SMART" id="SM00388">
    <property type="entry name" value="HisKA"/>
    <property type="match status" value="1"/>
</dbReference>
<accession>A0A7W9Y9V8</accession>
<dbReference type="InterPro" id="IPR005467">
    <property type="entry name" value="His_kinase_dom"/>
</dbReference>
<sequence>MTAEIERSQYSTPLSSLTDAVARISRARSLDDVISTVRSTARSLIGCEGIAIIRLEGELCHYVEEDAIGPLWKGHTFPASACISGWAMLNRQTVVVADVSKDERIPYELYASTFVKAVAMAPIKVDDPVGAIGAYWSQTYEPSKWEIEVLEALASAAATAADTMQLIAELKRTSDFALNARPTEVSGIYEADIARVTDIAAVPRILDVALRMTGMGFAAVARVTEDRWIACQVLDHAGFGLKPGGELPLKSTLCDEIRNHRQPVVFNDASSDPKYCDHHTPRIYGLRGYISVPIILADGQFFGTLCAIDPNPAKVNNPEVLGAFTLFAELIGHHLHAGDSLDRTRAALDVERNLSELREQFIAVLGHDLRNPIAAIDAGTNKLLKDGWTDRSPHILGLMKASLGRMSGLVDNILDLARARLGGGITVTKSTGDVAAILNQVVEEINIANPDREMVTSLNILHELSFDPDRFAQMVSNLVSNAITHGAEDEPIFIDSRIHAGQLEVRVSNGGRPIPSSDIDKLFMPFRRGGATTGMEGLGLGLFIASEIAKGHGGIISVSSDDTETAFTFRMPI</sequence>
<dbReference type="AlphaFoldDB" id="A0A7W9Y9V8"/>
<dbReference type="Pfam" id="PF02518">
    <property type="entry name" value="HATPase_c"/>
    <property type="match status" value="1"/>
</dbReference>
<feature type="domain" description="Histidine kinase" evidence="6">
    <location>
        <begin position="364"/>
        <end position="573"/>
    </location>
</feature>
<dbReference type="SUPFAM" id="SSF55874">
    <property type="entry name" value="ATPase domain of HSP90 chaperone/DNA topoisomerase II/histidine kinase"/>
    <property type="match status" value="1"/>
</dbReference>
<dbReference type="Pfam" id="PF13185">
    <property type="entry name" value="GAF_2"/>
    <property type="match status" value="1"/>
</dbReference>
<dbReference type="InterPro" id="IPR036097">
    <property type="entry name" value="HisK_dim/P_sf"/>
</dbReference>
<keyword evidence="8" id="KW-1185">Reference proteome</keyword>
<evidence type="ECO:0000313" key="7">
    <source>
        <dbReference type="EMBL" id="MBB6164700.1"/>
    </source>
</evidence>
<keyword evidence="5 7" id="KW-0418">Kinase</keyword>
<protein>
    <recommendedName>
        <fullName evidence="2">histidine kinase</fullName>
        <ecNumber evidence="2">2.7.13.3</ecNumber>
    </recommendedName>
</protein>
<name>A0A7W9Y9V8_9HYPH</name>
<dbReference type="CDD" id="cd00075">
    <property type="entry name" value="HATPase"/>
    <property type="match status" value="1"/>
</dbReference>
<dbReference type="Pfam" id="PF00512">
    <property type="entry name" value="HisKA"/>
    <property type="match status" value="1"/>
</dbReference>
<dbReference type="GO" id="GO:0000156">
    <property type="term" value="F:phosphorelay response regulator activity"/>
    <property type="evidence" value="ECO:0007669"/>
    <property type="project" value="TreeGrafter"/>
</dbReference>
<dbReference type="InterPro" id="IPR029016">
    <property type="entry name" value="GAF-like_dom_sf"/>
</dbReference>
<dbReference type="Gene3D" id="3.30.565.10">
    <property type="entry name" value="Histidine kinase-like ATPase, C-terminal domain"/>
    <property type="match status" value="1"/>
</dbReference>
<evidence type="ECO:0000256" key="2">
    <source>
        <dbReference type="ARBA" id="ARBA00012438"/>
    </source>
</evidence>
<dbReference type="SUPFAM" id="SSF47384">
    <property type="entry name" value="Homodimeric domain of signal transducing histidine kinase"/>
    <property type="match status" value="1"/>
</dbReference>
<dbReference type="Gene3D" id="1.10.287.130">
    <property type="match status" value="1"/>
</dbReference>
<dbReference type="InterPro" id="IPR036890">
    <property type="entry name" value="HATPase_C_sf"/>
</dbReference>
<dbReference type="InterPro" id="IPR003661">
    <property type="entry name" value="HisK_dim/P_dom"/>
</dbReference>
<dbReference type="CDD" id="cd00082">
    <property type="entry name" value="HisKA"/>
    <property type="match status" value="1"/>
</dbReference>
<dbReference type="PROSITE" id="PS50109">
    <property type="entry name" value="HIS_KIN"/>
    <property type="match status" value="1"/>
</dbReference>
<dbReference type="SMART" id="SM00387">
    <property type="entry name" value="HATPase_c"/>
    <property type="match status" value="1"/>
</dbReference>
<dbReference type="GO" id="GO:0007234">
    <property type="term" value="P:osmosensory signaling via phosphorelay pathway"/>
    <property type="evidence" value="ECO:0007669"/>
    <property type="project" value="TreeGrafter"/>
</dbReference>
<dbReference type="Gene3D" id="3.30.450.40">
    <property type="match status" value="2"/>
</dbReference>
<evidence type="ECO:0000256" key="1">
    <source>
        <dbReference type="ARBA" id="ARBA00000085"/>
    </source>
</evidence>
<evidence type="ECO:0000256" key="5">
    <source>
        <dbReference type="ARBA" id="ARBA00022777"/>
    </source>
</evidence>
<dbReference type="EMBL" id="JACHEG010000006">
    <property type="protein sequence ID" value="MBB6164700.1"/>
    <property type="molecule type" value="Genomic_DNA"/>
</dbReference>
<dbReference type="SMART" id="SM00065">
    <property type="entry name" value="GAF"/>
    <property type="match status" value="2"/>
</dbReference>
<dbReference type="InterPro" id="IPR003594">
    <property type="entry name" value="HATPase_dom"/>
</dbReference>
<dbReference type="RefSeq" id="WP_183995413.1">
    <property type="nucleotide sequence ID" value="NZ_BMHW01000005.1"/>
</dbReference>
<keyword evidence="4" id="KW-0808">Transferase</keyword>
<dbReference type="PANTHER" id="PTHR42878">
    <property type="entry name" value="TWO-COMPONENT HISTIDINE KINASE"/>
    <property type="match status" value="1"/>
</dbReference>
<dbReference type="InterPro" id="IPR003018">
    <property type="entry name" value="GAF"/>
</dbReference>
<comment type="caution">
    <text evidence="7">The sequence shown here is derived from an EMBL/GenBank/DDBJ whole genome shotgun (WGS) entry which is preliminary data.</text>
</comment>
<dbReference type="Pfam" id="PF01590">
    <property type="entry name" value="GAF"/>
    <property type="match status" value="1"/>
</dbReference>
<proteinExistence type="predicted"/>
<evidence type="ECO:0000256" key="4">
    <source>
        <dbReference type="ARBA" id="ARBA00022679"/>
    </source>
</evidence>
<dbReference type="PANTHER" id="PTHR42878:SF13">
    <property type="entry name" value="HISTIDINE KINASE"/>
    <property type="match status" value="1"/>
</dbReference>
<dbReference type="PRINTS" id="PR00344">
    <property type="entry name" value="BCTRLSENSOR"/>
</dbReference>
<evidence type="ECO:0000256" key="3">
    <source>
        <dbReference type="ARBA" id="ARBA00022553"/>
    </source>
</evidence>
<comment type="catalytic activity">
    <reaction evidence="1">
        <text>ATP + protein L-histidine = ADP + protein N-phospho-L-histidine.</text>
        <dbReference type="EC" id="2.7.13.3"/>
    </reaction>
</comment>
<evidence type="ECO:0000313" key="8">
    <source>
        <dbReference type="Proteomes" id="UP000547879"/>
    </source>
</evidence>
<dbReference type="GO" id="GO:0030295">
    <property type="term" value="F:protein kinase activator activity"/>
    <property type="evidence" value="ECO:0007669"/>
    <property type="project" value="TreeGrafter"/>
</dbReference>
<gene>
    <name evidence="7" type="ORF">HNQ72_004545</name>
</gene>
<dbReference type="InterPro" id="IPR050351">
    <property type="entry name" value="BphY/WalK/GraS-like"/>
</dbReference>
<dbReference type="GO" id="GO:0000155">
    <property type="term" value="F:phosphorelay sensor kinase activity"/>
    <property type="evidence" value="ECO:0007669"/>
    <property type="project" value="InterPro"/>
</dbReference>
<dbReference type="EC" id="2.7.13.3" evidence="2"/>